<dbReference type="FunFam" id="3.40.50.720:FF:000084">
    <property type="entry name" value="Short-chain dehydrogenase reductase"/>
    <property type="match status" value="1"/>
</dbReference>
<dbReference type="Pfam" id="PF13561">
    <property type="entry name" value="adh_short_C2"/>
    <property type="match status" value="1"/>
</dbReference>
<dbReference type="GO" id="GO:0006633">
    <property type="term" value="P:fatty acid biosynthetic process"/>
    <property type="evidence" value="ECO:0007669"/>
    <property type="project" value="TreeGrafter"/>
</dbReference>
<reference evidence="4 5" key="1">
    <citation type="submission" date="2019-11" db="EMBL/GenBank/DDBJ databases">
        <title>Venturia inaequalis Genome Resource.</title>
        <authorList>
            <person name="Lichtner F.J."/>
        </authorList>
    </citation>
    <scope>NUCLEOTIDE SEQUENCE [LARGE SCALE GENOMIC DNA]</scope>
    <source>
        <strain evidence="4">Bline_iso_100314</strain>
    </source>
</reference>
<dbReference type="GO" id="GO:0016616">
    <property type="term" value="F:oxidoreductase activity, acting on the CH-OH group of donors, NAD or NADP as acceptor"/>
    <property type="evidence" value="ECO:0007669"/>
    <property type="project" value="TreeGrafter"/>
</dbReference>
<evidence type="ECO:0000256" key="3">
    <source>
        <dbReference type="SAM" id="MobiDB-lite"/>
    </source>
</evidence>
<gene>
    <name evidence="4" type="ORF">BLS_005804</name>
</gene>
<dbReference type="InterPro" id="IPR020904">
    <property type="entry name" value="Sc_DH/Rdtase_CS"/>
</dbReference>
<proteinExistence type="inferred from homology"/>
<evidence type="ECO:0000313" key="5">
    <source>
        <dbReference type="Proteomes" id="UP000433883"/>
    </source>
</evidence>
<accession>A0A8H3UDJ5</accession>
<sequence length="628" mass="68497">MSPDTLSLAGKVAIITGSGRENGIGAAIAVALARNGAAVTINHVSDSSAPRAESIAQKIREEGGKAIVIQASVDEAGAKRLVDGTIQAFGGIDILVNNAGTGIEPPTDTLSQTPKKLKDIFEVNVFGAIYMVQATIPHIRPGGRIINISSISQKVGMIAVPIYSATKAALDSLAFTWAGEFGKSHHITVNSLGPGPVLTDLVSGGHSQDANAPAPEGQREAVDDMLKATRAERRIGTTQDIADAVLLVVQERARWITGQFIDNRRKAEAFQWSKKVVDLVETEVQYEDILTKFCNWVPEGFRDHGLTHRQRTQGYIRELEKEVLLLRETQDQLAAENQTLKAKVDVCVHTLHSNGIPVPDVSGPASPAYLRQKSSNLGLHQDFLSNSTYALSGDISSGADSVSIDLRDLESLEPEFLCSTTAGLTDPRQFELPKHHQAYSKISYREENQDENQHRGSPTHLGAQAGIDFILELESPCLPHIKCRYLSGEYKEKPLHSSPGLPESEVSAPEFNSGPGHVHMATTSLLHSHYVPDATHECFHVPPTAIEQLFHTSLTLDLGPDVTPIQIWANVRRISQRYPIDATMLKMIREEFAKYIRCNSFGAVCERVTANAVIAFFFPGEAFTTEWN</sequence>
<dbReference type="GO" id="GO:0048038">
    <property type="term" value="F:quinone binding"/>
    <property type="evidence" value="ECO:0007669"/>
    <property type="project" value="TreeGrafter"/>
</dbReference>
<dbReference type="EMBL" id="WNWQ01000407">
    <property type="protein sequence ID" value="KAE9968552.1"/>
    <property type="molecule type" value="Genomic_DNA"/>
</dbReference>
<protein>
    <submittedName>
        <fullName evidence="4">Uncharacterized protein</fullName>
    </submittedName>
</protein>
<dbReference type="PRINTS" id="PR00081">
    <property type="entry name" value="GDHRDH"/>
</dbReference>
<comment type="caution">
    <text evidence="4">The sequence shown here is derived from an EMBL/GenBank/DDBJ whole genome shotgun (WGS) entry which is preliminary data.</text>
</comment>
<organism evidence="4 5">
    <name type="scientific">Venturia inaequalis</name>
    <name type="common">Apple scab fungus</name>
    <dbReference type="NCBI Taxonomy" id="5025"/>
    <lineage>
        <taxon>Eukaryota</taxon>
        <taxon>Fungi</taxon>
        <taxon>Dikarya</taxon>
        <taxon>Ascomycota</taxon>
        <taxon>Pezizomycotina</taxon>
        <taxon>Dothideomycetes</taxon>
        <taxon>Pleosporomycetidae</taxon>
        <taxon>Venturiales</taxon>
        <taxon>Venturiaceae</taxon>
        <taxon>Venturia</taxon>
    </lineage>
</organism>
<dbReference type="PROSITE" id="PS00061">
    <property type="entry name" value="ADH_SHORT"/>
    <property type="match status" value="1"/>
</dbReference>
<evidence type="ECO:0000313" key="4">
    <source>
        <dbReference type="EMBL" id="KAE9968552.1"/>
    </source>
</evidence>
<name>A0A8H3UDJ5_VENIN</name>
<dbReference type="PANTHER" id="PTHR42760:SF76">
    <property type="entry name" value="CHAIN OXIDOREDUCTASE_DEHYDROGENASE, PUTATIVE-RELATED"/>
    <property type="match status" value="1"/>
</dbReference>
<dbReference type="CDD" id="cd05233">
    <property type="entry name" value="SDR_c"/>
    <property type="match status" value="1"/>
</dbReference>
<dbReference type="PRINTS" id="PR00080">
    <property type="entry name" value="SDRFAMILY"/>
</dbReference>
<comment type="similarity">
    <text evidence="1">Belongs to the short-chain dehydrogenases/reductases (SDR) family.</text>
</comment>
<dbReference type="SUPFAM" id="SSF51735">
    <property type="entry name" value="NAD(P)-binding Rossmann-fold domains"/>
    <property type="match status" value="1"/>
</dbReference>
<dbReference type="Gene3D" id="1.20.5.170">
    <property type="match status" value="1"/>
</dbReference>
<keyword evidence="2" id="KW-0521">NADP</keyword>
<dbReference type="Proteomes" id="UP000433883">
    <property type="component" value="Unassembled WGS sequence"/>
</dbReference>
<evidence type="ECO:0000256" key="1">
    <source>
        <dbReference type="ARBA" id="ARBA00006484"/>
    </source>
</evidence>
<dbReference type="PANTHER" id="PTHR42760">
    <property type="entry name" value="SHORT-CHAIN DEHYDROGENASES/REDUCTASES FAMILY MEMBER"/>
    <property type="match status" value="1"/>
</dbReference>
<dbReference type="Gene3D" id="3.40.50.720">
    <property type="entry name" value="NAD(P)-binding Rossmann-like Domain"/>
    <property type="match status" value="1"/>
</dbReference>
<dbReference type="InterPro" id="IPR036291">
    <property type="entry name" value="NAD(P)-bd_dom_sf"/>
</dbReference>
<evidence type="ECO:0000256" key="2">
    <source>
        <dbReference type="ARBA" id="ARBA00022857"/>
    </source>
</evidence>
<dbReference type="AlphaFoldDB" id="A0A8H3UDJ5"/>
<dbReference type="InterPro" id="IPR002347">
    <property type="entry name" value="SDR_fam"/>
</dbReference>
<feature type="region of interest" description="Disordered" evidence="3">
    <location>
        <begin position="494"/>
        <end position="513"/>
    </location>
</feature>
<dbReference type="CDD" id="cd14688">
    <property type="entry name" value="bZIP_YAP"/>
    <property type="match status" value="1"/>
</dbReference>